<feature type="binding site" evidence="3">
    <location>
        <position position="60"/>
    </location>
    <ligand>
        <name>a divalent metal cation</name>
        <dbReference type="ChEBI" id="CHEBI:60240"/>
    </ligand>
</feature>
<feature type="binding site" evidence="3">
    <location>
        <position position="145"/>
    </location>
    <ligand>
        <name>substrate</name>
    </ligand>
</feature>
<comment type="cofactor">
    <cofactor evidence="3">
        <name>Zn(2+)</name>
        <dbReference type="ChEBI" id="CHEBI:29105"/>
    </cofactor>
    <text evidence="3">Binds 1 divalent metal cation per subunit.</text>
</comment>
<feature type="active site" description="Proton donor/acceptor" evidence="2">
    <location>
        <position position="241"/>
    </location>
</feature>
<evidence type="ECO:0000256" key="3">
    <source>
        <dbReference type="PIRSR" id="PIRSR605511-2"/>
    </source>
</evidence>
<keyword evidence="3" id="KW-0479">Metal-binding</keyword>
<dbReference type="GO" id="GO:0019853">
    <property type="term" value="P:L-ascorbic acid biosynthetic process"/>
    <property type="evidence" value="ECO:0007669"/>
    <property type="project" value="TreeGrafter"/>
</dbReference>
<dbReference type="PANTHER" id="PTHR10907:SF47">
    <property type="entry name" value="REGUCALCIN"/>
    <property type="match status" value="1"/>
</dbReference>
<feature type="binding site" evidence="3">
    <location>
        <position position="190"/>
    </location>
    <ligand>
        <name>a divalent metal cation</name>
        <dbReference type="ChEBI" id="CHEBI:60240"/>
    </ligand>
</feature>
<feature type="binding site" evidence="3">
    <location>
        <position position="241"/>
    </location>
    <ligand>
        <name>a divalent metal cation</name>
        <dbReference type="ChEBI" id="CHEBI:60240"/>
    </ligand>
</feature>
<dbReference type="PRINTS" id="PR01790">
    <property type="entry name" value="SMP30FAMILY"/>
</dbReference>
<dbReference type="EMBL" id="AY519466">
    <property type="protein sequence ID" value="AAS89967.1"/>
    <property type="molecule type" value="Genomic_DNA"/>
</dbReference>
<evidence type="ECO:0000256" key="2">
    <source>
        <dbReference type="PIRSR" id="PIRSR605511-1"/>
    </source>
</evidence>
<dbReference type="InterPro" id="IPR011042">
    <property type="entry name" value="6-blade_b-propeller_TolB-like"/>
</dbReference>
<comment type="similarity">
    <text evidence="1">Belongs to the SMP-30/CGR1 family.</text>
</comment>
<dbReference type="SUPFAM" id="SSF63829">
    <property type="entry name" value="Calcium-dependent phosphotriesterase"/>
    <property type="match status" value="1"/>
</dbReference>
<dbReference type="PANTHER" id="PTHR10907">
    <property type="entry name" value="REGUCALCIN"/>
    <property type="match status" value="1"/>
</dbReference>
<reference evidence="5" key="1">
    <citation type="journal article" date="2005" name="J. Bacteriol.">
        <title>luxR homolog avhR in Agrobacterium vitis affects the development of a grape-specific necrosis and a tobacco hypersensitive response.</title>
        <authorList>
            <person name="Hao G."/>
            <person name="Zhang H."/>
            <person name="Zheng D."/>
            <person name="Burr T.J."/>
        </authorList>
    </citation>
    <scope>NUCLEOTIDE SEQUENCE</scope>
    <source>
        <strain evidence="5">F2/5</strain>
    </source>
</reference>
<proteinExistence type="inferred from homology"/>
<name>Q5MXK4_AGRVI</name>
<feature type="domain" description="SMP-30/Gluconolactonase/LRE-like region" evidence="4">
    <location>
        <begin position="58"/>
        <end position="300"/>
    </location>
</feature>
<dbReference type="Gene3D" id="2.120.10.30">
    <property type="entry name" value="TolB, C-terminal domain"/>
    <property type="match status" value="1"/>
</dbReference>
<dbReference type="Pfam" id="PF08450">
    <property type="entry name" value="SGL"/>
    <property type="match status" value="1"/>
</dbReference>
<evidence type="ECO:0000259" key="4">
    <source>
        <dbReference type="Pfam" id="PF08450"/>
    </source>
</evidence>
<sequence>MATKVRCSALYPLHNFSLNRYRFQELCSRQESHSDWMKETILQTAYSGTVLVDTRLHLGEGPTYDVARDTAWWFDILGKGLIEHRFATGETIRHDLPMMASALATIDAERQMLATEQGIFIRTIASGELTLLTALEPERPGNRSNDGRVHPCGALWIGTMGKTAADGAGAIYHVAGDKVTRLYDSISIPNAICFSPDGSLGYYVDTRVNTLMKVSLDPATGLPTGMPTVHIDGRGKDGGIDGAVCDAEGGLWNARWGVGAVDHYDRTGQHLARYRLPAAQTTCPAFIGAKADRLLVTSATEGLDADGLAADPHGGKTLVLDITVKGRHEPSFRL</sequence>
<feature type="binding site" evidence="3">
    <location>
        <position position="143"/>
    </location>
    <ligand>
        <name>substrate</name>
    </ligand>
</feature>
<dbReference type="InterPro" id="IPR013658">
    <property type="entry name" value="SGL"/>
</dbReference>
<dbReference type="GO" id="GO:0004341">
    <property type="term" value="F:gluconolactonase activity"/>
    <property type="evidence" value="ECO:0007669"/>
    <property type="project" value="TreeGrafter"/>
</dbReference>
<dbReference type="AlphaFoldDB" id="Q5MXK4"/>
<dbReference type="GO" id="GO:0005509">
    <property type="term" value="F:calcium ion binding"/>
    <property type="evidence" value="ECO:0007669"/>
    <property type="project" value="TreeGrafter"/>
</dbReference>
<organism evidence="5">
    <name type="scientific">Agrobacterium vitis</name>
    <name type="common">Rhizobium vitis</name>
    <dbReference type="NCBI Taxonomy" id="373"/>
    <lineage>
        <taxon>Bacteria</taxon>
        <taxon>Pseudomonadati</taxon>
        <taxon>Pseudomonadota</taxon>
        <taxon>Alphaproteobacteria</taxon>
        <taxon>Hyphomicrobiales</taxon>
        <taxon>Rhizobiaceae</taxon>
        <taxon>Rhizobium/Agrobacterium group</taxon>
        <taxon>Agrobacterium</taxon>
    </lineage>
</organism>
<dbReference type="InterPro" id="IPR005511">
    <property type="entry name" value="SMP-30"/>
</dbReference>
<protein>
    <submittedName>
        <fullName evidence="5">Calcium-binding protein</fullName>
    </submittedName>
</protein>
<accession>Q5MXK4</accession>
<keyword evidence="3" id="KW-0862">Zinc</keyword>
<evidence type="ECO:0000256" key="1">
    <source>
        <dbReference type="ARBA" id="ARBA00008853"/>
    </source>
</evidence>
<evidence type="ECO:0000313" key="5">
    <source>
        <dbReference type="EMBL" id="AAS89967.1"/>
    </source>
</evidence>